<dbReference type="EMBL" id="JANPWB010000001">
    <property type="protein sequence ID" value="KAJ1217566.1"/>
    <property type="molecule type" value="Genomic_DNA"/>
</dbReference>
<gene>
    <name evidence="2" type="ORF">NDU88_005160</name>
</gene>
<name>A0AAV7WXG5_PLEWA</name>
<evidence type="ECO:0000313" key="3">
    <source>
        <dbReference type="Proteomes" id="UP001066276"/>
    </source>
</evidence>
<proteinExistence type="predicted"/>
<evidence type="ECO:0000256" key="1">
    <source>
        <dbReference type="SAM" id="MobiDB-lite"/>
    </source>
</evidence>
<accession>A0AAV7WXG5</accession>
<reference evidence="2" key="1">
    <citation type="journal article" date="2022" name="bioRxiv">
        <title>Sequencing and chromosome-scale assembly of the giantPleurodeles waltlgenome.</title>
        <authorList>
            <person name="Brown T."/>
            <person name="Elewa A."/>
            <person name="Iarovenko S."/>
            <person name="Subramanian E."/>
            <person name="Araus A.J."/>
            <person name="Petzold A."/>
            <person name="Susuki M."/>
            <person name="Suzuki K.-i.T."/>
            <person name="Hayashi T."/>
            <person name="Toyoda A."/>
            <person name="Oliveira C."/>
            <person name="Osipova E."/>
            <person name="Leigh N.D."/>
            <person name="Simon A."/>
            <person name="Yun M.H."/>
        </authorList>
    </citation>
    <scope>NUCLEOTIDE SEQUENCE</scope>
    <source>
        <strain evidence="2">20211129_DDA</strain>
        <tissue evidence="2">Liver</tissue>
    </source>
</reference>
<evidence type="ECO:0000313" key="2">
    <source>
        <dbReference type="EMBL" id="KAJ1217566.1"/>
    </source>
</evidence>
<feature type="compositionally biased region" description="Acidic residues" evidence="1">
    <location>
        <begin position="75"/>
        <end position="90"/>
    </location>
</feature>
<organism evidence="2 3">
    <name type="scientific">Pleurodeles waltl</name>
    <name type="common">Iberian ribbed newt</name>
    <dbReference type="NCBI Taxonomy" id="8319"/>
    <lineage>
        <taxon>Eukaryota</taxon>
        <taxon>Metazoa</taxon>
        <taxon>Chordata</taxon>
        <taxon>Craniata</taxon>
        <taxon>Vertebrata</taxon>
        <taxon>Euteleostomi</taxon>
        <taxon>Amphibia</taxon>
        <taxon>Batrachia</taxon>
        <taxon>Caudata</taxon>
        <taxon>Salamandroidea</taxon>
        <taxon>Salamandridae</taxon>
        <taxon>Pleurodelinae</taxon>
        <taxon>Pleurodeles</taxon>
    </lineage>
</organism>
<feature type="region of interest" description="Disordered" evidence="1">
    <location>
        <begin position="47"/>
        <end position="124"/>
    </location>
</feature>
<protein>
    <submittedName>
        <fullName evidence="2">Uncharacterized protein</fullName>
    </submittedName>
</protein>
<dbReference type="Proteomes" id="UP001066276">
    <property type="component" value="Chromosome 1_1"/>
</dbReference>
<feature type="compositionally biased region" description="Basic and acidic residues" evidence="1">
    <location>
        <begin position="62"/>
        <end position="74"/>
    </location>
</feature>
<dbReference type="AlphaFoldDB" id="A0AAV7WXG5"/>
<keyword evidence="3" id="KW-1185">Reference proteome</keyword>
<comment type="caution">
    <text evidence="2">The sequence shown here is derived from an EMBL/GenBank/DDBJ whole genome shotgun (WGS) entry which is preliminary data.</text>
</comment>
<sequence>MGQPEAGTQIWVEAVRRLAAGASGSALLWPRQTRALEALTAPTLISMGTSFEQEGGGSKRSASAERGRKENNEERDGDEEQREGSEEEREGDEKEKQGQSNSEPGEWLLPSLGEEDDEAADGGLKTAVTLGGGILNPATLLEKRGIARYQLQLMN</sequence>